<dbReference type="Gene3D" id="3.40.50.720">
    <property type="entry name" value="NAD(P)-binding Rossmann-like Domain"/>
    <property type="match status" value="1"/>
</dbReference>
<dbReference type="SUPFAM" id="SSF51735">
    <property type="entry name" value="NAD(P)-binding Rossmann-fold domains"/>
    <property type="match status" value="1"/>
</dbReference>
<dbReference type="STRING" id="1304275.C41B8_12429"/>
<dbReference type="EMBL" id="APNK01000020">
    <property type="protein sequence ID" value="KEZ76879.1"/>
    <property type="molecule type" value="Genomic_DNA"/>
</dbReference>
<dbReference type="PATRIC" id="fig|1304275.5.peg.2535"/>
<organism evidence="3 4">
    <name type="scientific">Salinisphaera hydrothermalis (strain C41B8)</name>
    <dbReference type="NCBI Taxonomy" id="1304275"/>
    <lineage>
        <taxon>Bacteria</taxon>
        <taxon>Pseudomonadati</taxon>
        <taxon>Pseudomonadota</taxon>
        <taxon>Gammaproteobacteria</taxon>
        <taxon>Salinisphaerales</taxon>
        <taxon>Salinisphaeraceae</taxon>
        <taxon>Salinisphaera</taxon>
    </lineage>
</organism>
<dbReference type="GO" id="GO:0000166">
    <property type="term" value="F:nucleotide binding"/>
    <property type="evidence" value="ECO:0007669"/>
    <property type="project" value="InterPro"/>
</dbReference>
<proteinExistence type="predicted"/>
<evidence type="ECO:0000313" key="4">
    <source>
        <dbReference type="Proteomes" id="UP000028302"/>
    </source>
</evidence>
<protein>
    <submittedName>
        <fullName evidence="3">Oxidoreductase domain-containing protein</fullName>
    </submittedName>
</protein>
<dbReference type="InterPro" id="IPR036291">
    <property type="entry name" value="NAD(P)-bd_dom_sf"/>
</dbReference>
<dbReference type="Gene3D" id="3.30.360.10">
    <property type="entry name" value="Dihydrodipicolinate Reductase, domain 2"/>
    <property type="match status" value="1"/>
</dbReference>
<dbReference type="InterPro" id="IPR000683">
    <property type="entry name" value="Gfo/Idh/MocA-like_OxRdtase_N"/>
</dbReference>
<dbReference type="PANTHER" id="PTHR43708">
    <property type="entry name" value="CONSERVED EXPRESSED OXIDOREDUCTASE (EUROFUNG)"/>
    <property type="match status" value="1"/>
</dbReference>
<name>A0A084IJJ5_SALHC</name>
<gene>
    <name evidence="3" type="ORF">C41B8_12429</name>
</gene>
<evidence type="ECO:0000313" key="3">
    <source>
        <dbReference type="EMBL" id="KEZ76879.1"/>
    </source>
</evidence>
<dbReference type="Pfam" id="PF22725">
    <property type="entry name" value="GFO_IDH_MocA_C3"/>
    <property type="match status" value="1"/>
</dbReference>
<sequence>MPYIRPTDHRQPDIAMDDAHHSNASTVLRGALVGCGFFAANQMRAWQELPGVAIAALCDRDAGRLAAFGDTFGIEHRFDDIETLLTQMAVDFVDIAAPTPAHETLVTAAAHYGVDIICQKPFAGSLATARRLINICRKHGVSLTVHENFRWQHAVRRVAELIGEGRIGRPFFGRISYRSGFDVFANQPYLATLERFIIQDLGIHTLDMARALFGDVVRLSCETGRVNPDIAGEDHATLMLRHEAGCVSVVDCSYATTLADDPFPQSLIEVDGDRGSIRLAADFQLTIHGPGGSATVEDVTPTWPAWSEAPWNVIQESVVALQGDWIERRRAREPAPTAGPDNFNTLALVEAAYQSAATGQSVEPERW</sequence>
<reference evidence="3 4" key="1">
    <citation type="submission" date="2013-03" db="EMBL/GenBank/DDBJ databases">
        <title>Salinisphaera hydrothermalis C41B8 Genome Sequencing.</title>
        <authorList>
            <person name="Li C."/>
            <person name="Lai Q."/>
            <person name="Shao Z."/>
        </authorList>
    </citation>
    <scope>NUCLEOTIDE SEQUENCE [LARGE SCALE GENOMIC DNA]</scope>
    <source>
        <strain evidence="3 4">C41B8</strain>
    </source>
</reference>
<accession>A0A084IJJ5</accession>
<comment type="caution">
    <text evidence="3">The sequence shown here is derived from an EMBL/GenBank/DDBJ whole genome shotgun (WGS) entry which is preliminary data.</text>
</comment>
<dbReference type="InterPro" id="IPR051317">
    <property type="entry name" value="Gfo/Idh/MocA_oxidoreduct"/>
</dbReference>
<evidence type="ECO:0000259" key="1">
    <source>
        <dbReference type="Pfam" id="PF01408"/>
    </source>
</evidence>
<dbReference type="SUPFAM" id="SSF55347">
    <property type="entry name" value="Glyceraldehyde-3-phosphate dehydrogenase-like, C-terminal domain"/>
    <property type="match status" value="1"/>
</dbReference>
<dbReference type="InterPro" id="IPR055170">
    <property type="entry name" value="GFO_IDH_MocA-like_dom"/>
</dbReference>
<dbReference type="Pfam" id="PF01408">
    <property type="entry name" value="GFO_IDH_MocA"/>
    <property type="match status" value="1"/>
</dbReference>
<dbReference type="AlphaFoldDB" id="A0A084IJJ5"/>
<dbReference type="PANTHER" id="PTHR43708:SF8">
    <property type="entry name" value="OXIDOREDUCTASE"/>
    <property type="match status" value="1"/>
</dbReference>
<dbReference type="Proteomes" id="UP000028302">
    <property type="component" value="Unassembled WGS sequence"/>
</dbReference>
<keyword evidence="4" id="KW-1185">Reference proteome</keyword>
<dbReference type="eggNOG" id="COG0673">
    <property type="taxonomic scope" value="Bacteria"/>
</dbReference>
<evidence type="ECO:0000259" key="2">
    <source>
        <dbReference type="Pfam" id="PF22725"/>
    </source>
</evidence>
<feature type="domain" description="Gfo/Idh/MocA-like oxidoreductase N-terminal" evidence="1">
    <location>
        <begin position="29"/>
        <end position="145"/>
    </location>
</feature>
<feature type="domain" description="GFO/IDH/MocA-like oxidoreductase" evidence="2">
    <location>
        <begin position="155"/>
        <end position="278"/>
    </location>
</feature>